<accession>A0ABQ0YLT7</accession>
<dbReference type="Proteomes" id="UP000325466">
    <property type="component" value="Unassembled WGS sequence"/>
</dbReference>
<keyword evidence="2" id="KW-1185">Reference proteome</keyword>
<evidence type="ECO:0000313" key="2">
    <source>
        <dbReference type="Proteomes" id="UP000325466"/>
    </source>
</evidence>
<gene>
    <name evidence="1" type="ORF">RAJCM14343_2734</name>
</gene>
<name>A0ABQ0YLT7_9NOCA</name>
<evidence type="ECO:0000313" key="1">
    <source>
        <dbReference type="EMBL" id="GES37479.1"/>
    </source>
</evidence>
<reference evidence="1 2" key="1">
    <citation type="journal article" date="2018" name="Biodegradation">
        <title>1,4-Dioxane degradation characteristics of Rhodococcus aetherivorans JCM 14343.</title>
        <authorList>
            <person name="Inoue D."/>
            <person name="Tsunoda T."/>
            <person name="Yamamoto N."/>
            <person name="Ike M."/>
            <person name="Sei K."/>
        </authorList>
    </citation>
    <scope>NUCLEOTIDE SEQUENCE [LARGE SCALE GENOMIC DNA]</scope>
    <source>
        <strain evidence="1 2">JCM 14343</strain>
    </source>
</reference>
<dbReference type="EMBL" id="BLAH01000086">
    <property type="protein sequence ID" value="GES37479.1"/>
    <property type="molecule type" value="Genomic_DNA"/>
</dbReference>
<sequence>MVSCVSNGHRVDLGVTETYGAAVVRAELHAEKLRAEYGALTTVTCDDGFHACYSGGHHTTYRVFLVGGGMDDSLA</sequence>
<organism evidence="1 2">
    <name type="scientific">Rhodococcus aetherivorans</name>
    <dbReference type="NCBI Taxonomy" id="191292"/>
    <lineage>
        <taxon>Bacteria</taxon>
        <taxon>Bacillati</taxon>
        <taxon>Actinomycetota</taxon>
        <taxon>Actinomycetes</taxon>
        <taxon>Mycobacteriales</taxon>
        <taxon>Nocardiaceae</taxon>
        <taxon>Rhodococcus</taxon>
    </lineage>
</organism>
<proteinExistence type="predicted"/>
<comment type="caution">
    <text evidence="1">The sequence shown here is derived from an EMBL/GenBank/DDBJ whole genome shotgun (WGS) entry which is preliminary data.</text>
</comment>
<protein>
    <submittedName>
        <fullName evidence="1">Uncharacterized protein</fullName>
    </submittedName>
</protein>